<evidence type="ECO:0000259" key="10">
    <source>
        <dbReference type="Pfam" id="PF18565"/>
    </source>
</evidence>
<dbReference type="Pfam" id="PF02837">
    <property type="entry name" value="Glyco_hydro_2_N"/>
    <property type="match status" value="1"/>
</dbReference>
<evidence type="ECO:0000259" key="9">
    <source>
        <dbReference type="Pfam" id="PF16355"/>
    </source>
</evidence>
<dbReference type="PANTHER" id="PTHR42732">
    <property type="entry name" value="BETA-GALACTOSIDASE"/>
    <property type="match status" value="1"/>
</dbReference>
<feature type="domain" description="Glycoside hydrolase family 2" evidence="10">
    <location>
        <begin position="702"/>
        <end position="796"/>
    </location>
</feature>
<comment type="similarity">
    <text evidence="1">Belongs to the glycosyl hydrolase 2 family.</text>
</comment>
<dbReference type="GO" id="GO:0005975">
    <property type="term" value="P:carbohydrate metabolic process"/>
    <property type="evidence" value="ECO:0007669"/>
    <property type="project" value="InterPro"/>
</dbReference>
<dbReference type="InterPro" id="IPR006104">
    <property type="entry name" value="Glyco_hydro_2_N"/>
</dbReference>
<dbReference type="SUPFAM" id="SSF49785">
    <property type="entry name" value="Galactose-binding domain-like"/>
    <property type="match status" value="2"/>
</dbReference>
<keyword evidence="2" id="KW-0378">Hydrolase</keyword>
<feature type="domain" description="Glycosyl hydrolases family 2 sugar binding" evidence="7">
    <location>
        <begin position="83"/>
        <end position="163"/>
    </location>
</feature>
<feature type="chain" id="PRO_5025445486" evidence="4">
    <location>
        <begin position="22"/>
        <end position="1020"/>
    </location>
</feature>
<evidence type="ECO:0000259" key="7">
    <source>
        <dbReference type="Pfam" id="PF02837"/>
    </source>
</evidence>
<dbReference type="PANTHER" id="PTHR42732:SF1">
    <property type="entry name" value="BETA-MANNOSIDASE"/>
    <property type="match status" value="1"/>
</dbReference>
<dbReference type="Pfam" id="PF02836">
    <property type="entry name" value="Glyco_hydro_2_C"/>
    <property type="match status" value="1"/>
</dbReference>
<protein>
    <submittedName>
        <fullName evidence="11">Beta-galactosidase BoGH2A</fullName>
    </submittedName>
</protein>
<evidence type="ECO:0000259" key="6">
    <source>
        <dbReference type="Pfam" id="PF02836"/>
    </source>
</evidence>
<dbReference type="GO" id="GO:0004553">
    <property type="term" value="F:hydrolase activity, hydrolyzing O-glycosyl compounds"/>
    <property type="evidence" value="ECO:0007669"/>
    <property type="project" value="InterPro"/>
</dbReference>
<keyword evidence="12" id="KW-1185">Reference proteome</keyword>
<evidence type="ECO:0000256" key="4">
    <source>
        <dbReference type="SAM" id="SignalP"/>
    </source>
</evidence>
<evidence type="ECO:0000256" key="2">
    <source>
        <dbReference type="ARBA" id="ARBA00022801"/>
    </source>
</evidence>
<sequence>MKYTRLKFAVLFALLSVVAHWCVGERLNFNDAWKFQLNDQPGAEAVDFNDAGWRTLYLPHDWSIEGEFDKDNPMTDRCGYLPAGIGWYRKTVPVSNDWKGKDVELSFDGVFMNSTVWVNGRKLGFRPYGWVSFGYDISDEVNSSATITIAVRVDNDKQPSARWYTGSGIYANTWLNIREKVHVPTSVIFVRTENNEDVLVDTEVVNKGRATLAGELVSTVMSPSGAVLASQSESFKLKSGRQEKFQQKIRLQDPALWSLEEPNLHTLVTQLKVGREIMDMVETRFGVRNVQWKPETGMWLNGKNVKLQGVCNHQDAGALGAAVPDKILRYRIQQLKDMGCNAIRTAHNAQTPQFYDMCDEIGILVMDEFFDGWLKKADEDYGAHAFDTWWKRDLSDLIRRDRNHPSVVIYSVGNETHGEVGKEMVELCHQLDDTRPVTSGNCEPQEMDVYGVNGGSEAKNFFDDLDTGGKVFIGTENPHTWHNRGFYRTQMWYRDTYEGKKGRRTAHYYPNLTMSEIFTYDWTDGSERTHARQTLRSDYDNSSISVTVRHNIQKLRDIPEFAGSFRWTGSDYLGEARYHGGWPFKSFSGGAIDMANFEKDLYYLYQSQWAIEPMIHILPHWSHPTLIPGIEVPVWVYSNCDEVELFLNGRSLGKQEPGKRHTDMQCEWMVGWKPGELSAVGYVDGAAVQEDIMRTAKAPAQIQLSVDGEPLADAARDIVQVRVASVDDTGTFYPYGENRTYFHVIGSGKVRALDNGSPLDVEKYFEAESRIGFFGLTRAYIESTDAEGDVALLASSILGEKRQVTSSKVTIDTKLLVLRGGLPQSDVQVFYTTDGSEPGKESSLYDEPFEVSLGTTVKALFVLNGKPIHLMEERFGQNEGFSFHAVEGVAVAAGEQAEDARFENAKISKEGSGFNGKGFVEFNEASAGSGFIEWYFENDRAEGEFDLVIRYSAAGTPNKEQRATLTVNGREEQLVLSTTGKYRKKWAVVKIKTVLQAGANYIRISPVEDTELSVDELTVK</sequence>
<name>A0A6C2UEU2_9BACT</name>
<evidence type="ECO:0000256" key="1">
    <source>
        <dbReference type="ARBA" id="ARBA00007401"/>
    </source>
</evidence>
<proteinExistence type="inferred from homology"/>
<evidence type="ECO:0000313" key="11">
    <source>
        <dbReference type="EMBL" id="VGO18732.1"/>
    </source>
</evidence>
<dbReference type="InterPro" id="IPR013783">
    <property type="entry name" value="Ig-like_fold"/>
</dbReference>
<dbReference type="InterPro" id="IPR008979">
    <property type="entry name" value="Galactose-bd-like_sf"/>
</dbReference>
<feature type="domain" description="Glycoside hydrolase family 2 catalytic" evidence="6">
    <location>
        <begin position="297"/>
        <end position="450"/>
    </location>
</feature>
<dbReference type="InterPro" id="IPR006101">
    <property type="entry name" value="Glyco_hydro_2"/>
</dbReference>
<dbReference type="SUPFAM" id="SSF49303">
    <property type="entry name" value="beta-Galactosidase/glucuronidase domain"/>
    <property type="match status" value="1"/>
</dbReference>
<dbReference type="InterPro" id="IPR036156">
    <property type="entry name" value="Beta-gal/glucu_dom_sf"/>
</dbReference>
<dbReference type="Pfam" id="PF16355">
    <property type="entry name" value="DUF4982"/>
    <property type="match status" value="1"/>
</dbReference>
<dbReference type="Gene3D" id="3.20.20.80">
    <property type="entry name" value="Glycosidases"/>
    <property type="match status" value="1"/>
</dbReference>
<dbReference type="Pfam" id="PF13290">
    <property type="entry name" value="CHB_HEX_C_1"/>
    <property type="match status" value="1"/>
</dbReference>
<dbReference type="InterPro" id="IPR006102">
    <property type="entry name" value="Ig-like_GH2"/>
</dbReference>
<dbReference type="SUPFAM" id="SSF51445">
    <property type="entry name" value="(Trans)glycosidases"/>
    <property type="match status" value="1"/>
</dbReference>
<dbReference type="Pfam" id="PF18565">
    <property type="entry name" value="Glyco_hydro2_C5"/>
    <property type="match status" value="1"/>
</dbReference>
<dbReference type="Pfam" id="PF00703">
    <property type="entry name" value="Glyco_hydro_2"/>
    <property type="match status" value="1"/>
</dbReference>
<accession>A0A6C2UEU2</accession>
<dbReference type="Gene3D" id="2.60.120.260">
    <property type="entry name" value="Galactose-binding domain-like"/>
    <property type="match status" value="2"/>
</dbReference>
<feature type="domain" description="DUF4982" evidence="9">
    <location>
        <begin position="630"/>
        <end position="688"/>
    </location>
</feature>
<evidence type="ECO:0000259" key="8">
    <source>
        <dbReference type="Pfam" id="PF13290"/>
    </source>
</evidence>
<evidence type="ECO:0000256" key="3">
    <source>
        <dbReference type="ARBA" id="ARBA00023295"/>
    </source>
</evidence>
<reference evidence="11 12" key="1">
    <citation type="submission" date="2019-04" db="EMBL/GenBank/DDBJ databases">
        <authorList>
            <person name="Van Vliet M D."/>
        </authorList>
    </citation>
    <scope>NUCLEOTIDE SEQUENCE [LARGE SCALE GENOMIC DNA]</scope>
    <source>
        <strain evidence="11 12">F21</strain>
    </source>
</reference>
<feature type="domain" description="Glycoside hydrolase family 2 immunoglobulin-like beta-sandwich" evidence="5">
    <location>
        <begin position="189"/>
        <end position="288"/>
    </location>
</feature>
<dbReference type="InterPro" id="IPR051913">
    <property type="entry name" value="GH2_Domain-Containing"/>
</dbReference>
<dbReference type="Proteomes" id="UP000346198">
    <property type="component" value="Unassembled WGS sequence"/>
</dbReference>
<dbReference type="InterPro" id="IPR032311">
    <property type="entry name" value="DUF4982"/>
</dbReference>
<organism evidence="11 12">
    <name type="scientific">Pontiella sulfatireligans</name>
    <dbReference type="NCBI Taxonomy" id="2750658"/>
    <lineage>
        <taxon>Bacteria</taxon>
        <taxon>Pseudomonadati</taxon>
        <taxon>Kiritimatiellota</taxon>
        <taxon>Kiritimatiellia</taxon>
        <taxon>Kiritimatiellales</taxon>
        <taxon>Pontiellaceae</taxon>
        <taxon>Pontiella</taxon>
    </lineage>
</organism>
<dbReference type="EMBL" id="CAAHFH010000001">
    <property type="protein sequence ID" value="VGO18732.1"/>
    <property type="molecule type" value="Genomic_DNA"/>
</dbReference>
<keyword evidence="3" id="KW-0326">Glycosidase</keyword>
<dbReference type="Gene3D" id="2.60.40.10">
    <property type="entry name" value="Immunoglobulins"/>
    <property type="match status" value="3"/>
</dbReference>
<evidence type="ECO:0000313" key="12">
    <source>
        <dbReference type="Proteomes" id="UP000346198"/>
    </source>
</evidence>
<feature type="signal peptide" evidence="4">
    <location>
        <begin position="1"/>
        <end position="21"/>
    </location>
</feature>
<dbReference type="InterPro" id="IPR006103">
    <property type="entry name" value="Glyco_hydro_2_cat"/>
</dbReference>
<dbReference type="RefSeq" id="WP_136060188.1">
    <property type="nucleotide sequence ID" value="NZ_CAAHFH010000001.1"/>
</dbReference>
<dbReference type="InterPro" id="IPR017853">
    <property type="entry name" value="GH"/>
</dbReference>
<keyword evidence="4" id="KW-0732">Signal</keyword>
<dbReference type="PRINTS" id="PR00132">
    <property type="entry name" value="GLHYDRLASE2"/>
</dbReference>
<dbReference type="AlphaFoldDB" id="A0A6C2UEU2"/>
<dbReference type="InterPro" id="IPR040605">
    <property type="entry name" value="Glyco_hydro2_dom5"/>
</dbReference>
<evidence type="ECO:0000259" key="5">
    <source>
        <dbReference type="Pfam" id="PF00703"/>
    </source>
</evidence>
<dbReference type="InterPro" id="IPR059177">
    <property type="entry name" value="GH29D-like_dom"/>
</dbReference>
<feature type="domain" description="GH29D-like beta-sandwich" evidence="8">
    <location>
        <begin position="823"/>
        <end position="864"/>
    </location>
</feature>
<gene>
    <name evidence="11" type="ORF">SCARR_00785</name>
</gene>